<dbReference type="Pfam" id="PF00582">
    <property type="entry name" value="Usp"/>
    <property type="match status" value="1"/>
</dbReference>
<dbReference type="PRINTS" id="PR01438">
    <property type="entry name" value="UNVRSLSTRESS"/>
</dbReference>
<feature type="domain" description="UspA" evidence="2">
    <location>
        <begin position="1"/>
        <end position="142"/>
    </location>
</feature>
<dbReference type="GeneID" id="68572238"/>
<sequence>MYDRILLATDGSEASADAIEHAVALAEATGATLHALYVVDEDVYSAYSGDEYVQEHEGLESGLEEAGEDALAAVESAADDVTVVTELVHGRPSDEILAYGNDHDVDLIVVGTRERSAAYRNLLGSVTERVVRIASRPVTVVKTQVED</sequence>
<accession>A0AAV3T109</accession>
<dbReference type="InterPro" id="IPR014729">
    <property type="entry name" value="Rossmann-like_a/b/a_fold"/>
</dbReference>
<keyword evidence="4" id="KW-1185">Reference proteome</keyword>
<comment type="caution">
    <text evidence="3">The sequence shown here is derived from an EMBL/GenBank/DDBJ whole genome shotgun (WGS) entry which is preliminary data.</text>
</comment>
<dbReference type="PANTHER" id="PTHR46268">
    <property type="entry name" value="STRESS RESPONSE PROTEIN NHAX"/>
    <property type="match status" value="1"/>
</dbReference>
<dbReference type="Proteomes" id="UP001500194">
    <property type="component" value="Unassembled WGS sequence"/>
</dbReference>
<comment type="similarity">
    <text evidence="1">Belongs to the universal stress protein A family.</text>
</comment>
<organism evidence="3 4">
    <name type="scientific">Salarchaeum japonicum</name>
    <dbReference type="NCBI Taxonomy" id="555573"/>
    <lineage>
        <taxon>Archaea</taxon>
        <taxon>Methanobacteriati</taxon>
        <taxon>Methanobacteriota</taxon>
        <taxon>Stenosarchaea group</taxon>
        <taxon>Halobacteria</taxon>
        <taxon>Halobacteriales</taxon>
        <taxon>Halobacteriaceae</taxon>
    </lineage>
</organism>
<evidence type="ECO:0000313" key="4">
    <source>
        <dbReference type="Proteomes" id="UP001500194"/>
    </source>
</evidence>
<gene>
    <name evidence="3" type="ORF">GCM10009019_06440</name>
</gene>
<reference evidence="3 4" key="1">
    <citation type="journal article" date="2019" name="Int. J. Syst. Evol. Microbiol.">
        <title>The Global Catalogue of Microorganisms (GCM) 10K type strain sequencing project: providing services to taxonomists for standard genome sequencing and annotation.</title>
        <authorList>
            <consortium name="The Broad Institute Genomics Platform"/>
            <consortium name="The Broad Institute Genome Sequencing Center for Infectious Disease"/>
            <person name="Wu L."/>
            <person name="Ma J."/>
        </authorList>
    </citation>
    <scope>NUCLEOTIDE SEQUENCE [LARGE SCALE GENOMIC DNA]</scope>
    <source>
        <strain evidence="3 4">JCM 16327</strain>
    </source>
</reference>
<dbReference type="Gene3D" id="3.40.50.620">
    <property type="entry name" value="HUPs"/>
    <property type="match status" value="1"/>
</dbReference>
<dbReference type="EMBL" id="BAAADU010000002">
    <property type="protein sequence ID" value="GAA0646796.1"/>
    <property type="molecule type" value="Genomic_DNA"/>
</dbReference>
<name>A0AAV3T109_9EURY</name>
<dbReference type="RefSeq" id="WP_227261645.1">
    <property type="nucleotide sequence ID" value="NZ_BAAADU010000002.1"/>
</dbReference>
<dbReference type="InterPro" id="IPR006015">
    <property type="entry name" value="Universal_stress_UspA"/>
</dbReference>
<dbReference type="AlphaFoldDB" id="A0AAV3T109"/>
<dbReference type="PANTHER" id="PTHR46268:SF6">
    <property type="entry name" value="UNIVERSAL STRESS PROTEIN UP12"/>
    <property type="match status" value="1"/>
</dbReference>
<evidence type="ECO:0000256" key="1">
    <source>
        <dbReference type="ARBA" id="ARBA00008791"/>
    </source>
</evidence>
<evidence type="ECO:0000259" key="2">
    <source>
        <dbReference type="Pfam" id="PF00582"/>
    </source>
</evidence>
<evidence type="ECO:0000313" key="3">
    <source>
        <dbReference type="EMBL" id="GAA0646796.1"/>
    </source>
</evidence>
<dbReference type="SUPFAM" id="SSF52402">
    <property type="entry name" value="Adenine nucleotide alpha hydrolases-like"/>
    <property type="match status" value="1"/>
</dbReference>
<dbReference type="CDD" id="cd00293">
    <property type="entry name" value="USP-like"/>
    <property type="match status" value="1"/>
</dbReference>
<dbReference type="PIRSF" id="PIRSF006276">
    <property type="entry name" value="UspA"/>
    <property type="match status" value="1"/>
</dbReference>
<protein>
    <submittedName>
        <fullName evidence="3">Universal stress protein</fullName>
    </submittedName>
</protein>
<proteinExistence type="inferred from homology"/>
<dbReference type="InterPro" id="IPR006016">
    <property type="entry name" value="UspA"/>
</dbReference>